<dbReference type="OrthoDB" id="7962197at2759"/>
<feature type="domain" description="C-type lectin" evidence="2">
    <location>
        <begin position="41"/>
        <end position="170"/>
    </location>
</feature>
<proteinExistence type="predicted"/>
<dbReference type="InterPro" id="IPR016186">
    <property type="entry name" value="C-type_lectin-like/link_sf"/>
</dbReference>
<evidence type="ECO:0000313" key="4">
    <source>
        <dbReference type="RefSeq" id="XP_030762155.1"/>
    </source>
</evidence>
<dbReference type="AlphaFoldDB" id="A0A6J2YGZ1"/>
<organism evidence="3 4">
    <name type="scientific">Sitophilus oryzae</name>
    <name type="common">Rice weevil</name>
    <name type="synonym">Curculio oryzae</name>
    <dbReference type="NCBI Taxonomy" id="7048"/>
    <lineage>
        <taxon>Eukaryota</taxon>
        <taxon>Metazoa</taxon>
        <taxon>Ecdysozoa</taxon>
        <taxon>Arthropoda</taxon>
        <taxon>Hexapoda</taxon>
        <taxon>Insecta</taxon>
        <taxon>Pterygota</taxon>
        <taxon>Neoptera</taxon>
        <taxon>Endopterygota</taxon>
        <taxon>Coleoptera</taxon>
        <taxon>Polyphaga</taxon>
        <taxon>Cucujiformia</taxon>
        <taxon>Curculionidae</taxon>
        <taxon>Dryophthorinae</taxon>
        <taxon>Sitophilus</taxon>
    </lineage>
</organism>
<dbReference type="PANTHER" id="PTHR22803">
    <property type="entry name" value="MANNOSE, PHOSPHOLIPASE, LECTIN RECEPTOR RELATED"/>
    <property type="match status" value="1"/>
</dbReference>
<dbReference type="PROSITE" id="PS00615">
    <property type="entry name" value="C_TYPE_LECTIN_1"/>
    <property type="match status" value="1"/>
</dbReference>
<dbReference type="SUPFAM" id="SSF56436">
    <property type="entry name" value="C-type lectin-like"/>
    <property type="match status" value="1"/>
</dbReference>
<dbReference type="SMART" id="SM00034">
    <property type="entry name" value="CLECT"/>
    <property type="match status" value="1"/>
</dbReference>
<keyword evidence="3" id="KW-1185">Reference proteome</keyword>
<dbReference type="Gene3D" id="3.10.100.10">
    <property type="entry name" value="Mannose-Binding Protein A, subunit A"/>
    <property type="match status" value="1"/>
</dbReference>
<reference evidence="4" key="1">
    <citation type="submission" date="2025-08" db="UniProtKB">
        <authorList>
            <consortium name="RefSeq"/>
        </authorList>
    </citation>
    <scope>IDENTIFICATION</scope>
    <source>
        <tissue evidence="4">Gonads</tissue>
    </source>
</reference>
<keyword evidence="1" id="KW-1015">Disulfide bond</keyword>
<evidence type="ECO:0000259" key="2">
    <source>
        <dbReference type="PROSITE" id="PS50041"/>
    </source>
</evidence>
<evidence type="ECO:0000256" key="1">
    <source>
        <dbReference type="ARBA" id="ARBA00023157"/>
    </source>
</evidence>
<accession>A0A6J2YGZ1</accession>
<dbReference type="RefSeq" id="XP_030762155.1">
    <property type="nucleotide sequence ID" value="XM_030906295.1"/>
</dbReference>
<dbReference type="Pfam" id="PF00059">
    <property type="entry name" value="Lectin_C"/>
    <property type="match status" value="1"/>
</dbReference>
<gene>
    <name evidence="4" type="primary">LOC115886967</name>
</gene>
<dbReference type="CDD" id="cd00037">
    <property type="entry name" value="CLECT"/>
    <property type="match status" value="1"/>
</dbReference>
<dbReference type="PROSITE" id="PS50041">
    <property type="entry name" value="C_TYPE_LECTIN_2"/>
    <property type="match status" value="1"/>
</dbReference>
<dbReference type="InterPro" id="IPR001304">
    <property type="entry name" value="C-type_lectin-like"/>
</dbReference>
<dbReference type="KEGG" id="soy:115886967"/>
<dbReference type="InParanoid" id="A0A6J2YGZ1"/>
<name>A0A6J2YGZ1_SITOR</name>
<sequence>MLGSYLDVTKPLVFFVAFFITEGFGEWCELTIECREHIPCINKITYVVSRNKVNFSGAMAKCKEMGMELASIMSATEQRVITDHIKQEGVNVVAGDPYKGFWLSGTRSSRGGNNFVWLGTGKQMTYKNFAPGQPDNAGNNEDCVELWYGSNLKFYWNDIGCYHNLRYICQKTQKQCLDLKCQ</sequence>
<evidence type="ECO:0000313" key="3">
    <source>
        <dbReference type="Proteomes" id="UP000504635"/>
    </source>
</evidence>
<dbReference type="GeneID" id="115886967"/>
<protein>
    <submittedName>
        <fullName evidence="4">C-type lectin 37Db-like</fullName>
    </submittedName>
</protein>
<dbReference type="InterPro" id="IPR016187">
    <property type="entry name" value="CTDL_fold"/>
</dbReference>
<dbReference type="InterPro" id="IPR018378">
    <property type="entry name" value="C-type_lectin_CS"/>
</dbReference>
<dbReference type="Proteomes" id="UP000504635">
    <property type="component" value="Unplaced"/>
</dbReference>
<dbReference type="InterPro" id="IPR050111">
    <property type="entry name" value="C-type_lectin/snaclec_domain"/>
</dbReference>